<reference evidence="4 5" key="1">
    <citation type="journal article" date="2019" name="Nat. Ecol. Evol.">
        <title>Megaphylogeny resolves global patterns of mushroom evolution.</title>
        <authorList>
            <person name="Varga T."/>
            <person name="Krizsan K."/>
            <person name="Foldi C."/>
            <person name="Dima B."/>
            <person name="Sanchez-Garcia M."/>
            <person name="Sanchez-Ramirez S."/>
            <person name="Szollosi G.J."/>
            <person name="Szarkandi J.G."/>
            <person name="Papp V."/>
            <person name="Albert L."/>
            <person name="Andreopoulos W."/>
            <person name="Angelini C."/>
            <person name="Antonin V."/>
            <person name="Barry K.W."/>
            <person name="Bougher N.L."/>
            <person name="Buchanan P."/>
            <person name="Buyck B."/>
            <person name="Bense V."/>
            <person name="Catcheside P."/>
            <person name="Chovatia M."/>
            <person name="Cooper J."/>
            <person name="Damon W."/>
            <person name="Desjardin D."/>
            <person name="Finy P."/>
            <person name="Geml J."/>
            <person name="Haridas S."/>
            <person name="Hughes K."/>
            <person name="Justo A."/>
            <person name="Karasinski D."/>
            <person name="Kautmanova I."/>
            <person name="Kiss B."/>
            <person name="Kocsube S."/>
            <person name="Kotiranta H."/>
            <person name="LaButti K.M."/>
            <person name="Lechner B.E."/>
            <person name="Liimatainen K."/>
            <person name="Lipzen A."/>
            <person name="Lukacs Z."/>
            <person name="Mihaltcheva S."/>
            <person name="Morgado L.N."/>
            <person name="Niskanen T."/>
            <person name="Noordeloos M.E."/>
            <person name="Ohm R.A."/>
            <person name="Ortiz-Santana B."/>
            <person name="Ovrebo C."/>
            <person name="Racz N."/>
            <person name="Riley R."/>
            <person name="Savchenko A."/>
            <person name="Shiryaev A."/>
            <person name="Soop K."/>
            <person name="Spirin V."/>
            <person name="Szebenyi C."/>
            <person name="Tomsovsky M."/>
            <person name="Tulloss R.E."/>
            <person name="Uehling J."/>
            <person name="Grigoriev I.V."/>
            <person name="Vagvolgyi C."/>
            <person name="Papp T."/>
            <person name="Martin F.M."/>
            <person name="Miettinen O."/>
            <person name="Hibbett D.S."/>
            <person name="Nagy L.G."/>
        </authorList>
    </citation>
    <scope>NUCLEOTIDE SEQUENCE [LARGE SCALE GENOMIC DNA]</scope>
    <source>
        <strain evidence="4 5">CBS 309.79</strain>
    </source>
</reference>
<feature type="region of interest" description="Disordered" evidence="3">
    <location>
        <begin position="196"/>
        <end position="225"/>
    </location>
</feature>
<dbReference type="PIRSF" id="PIRSF028983">
    <property type="entry name" value="BCP1"/>
    <property type="match status" value="1"/>
</dbReference>
<dbReference type="GO" id="GO:0015031">
    <property type="term" value="P:protein transport"/>
    <property type="evidence" value="ECO:0007669"/>
    <property type="project" value="UniProtKB-KW"/>
</dbReference>
<proteinExistence type="inferred from homology"/>
<dbReference type="AlphaFoldDB" id="A0A5C3Q938"/>
<feature type="compositionally biased region" description="Polar residues" evidence="3">
    <location>
        <begin position="208"/>
        <end position="219"/>
    </location>
</feature>
<evidence type="ECO:0000256" key="3">
    <source>
        <dbReference type="SAM" id="MobiDB-lite"/>
    </source>
</evidence>
<dbReference type="OrthoDB" id="27543at2759"/>
<gene>
    <name evidence="4" type="ORF">BDV98DRAFT_606806</name>
</gene>
<protein>
    <recommendedName>
        <fullName evidence="2">Protein BCP1</fullName>
    </recommendedName>
</protein>
<feature type="region of interest" description="Disordered" evidence="3">
    <location>
        <begin position="1"/>
        <end position="22"/>
    </location>
</feature>
<accession>A0A5C3Q938</accession>
<dbReference type="InterPro" id="IPR025602">
    <property type="entry name" value="BCP1_family"/>
</dbReference>
<feature type="compositionally biased region" description="Low complexity" evidence="3">
    <location>
        <begin position="8"/>
        <end position="22"/>
    </location>
</feature>
<organism evidence="4 5">
    <name type="scientific">Pterulicium gracile</name>
    <dbReference type="NCBI Taxonomy" id="1884261"/>
    <lineage>
        <taxon>Eukaryota</taxon>
        <taxon>Fungi</taxon>
        <taxon>Dikarya</taxon>
        <taxon>Basidiomycota</taxon>
        <taxon>Agaricomycotina</taxon>
        <taxon>Agaricomycetes</taxon>
        <taxon>Agaricomycetidae</taxon>
        <taxon>Agaricales</taxon>
        <taxon>Pleurotineae</taxon>
        <taxon>Pterulaceae</taxon>
        <taxon>Pterulicium</taxon>
    </lineage>
</organism>
<evidence type="ECO:0000256" key="2">
    <source>
        <dbReference type="PIRNR" id="PIRNR028983"/>
    </source>
</evidence>
<comment type="similarity">
    <text evidence="1 2">Belongs to the BCP1 family.</text>
</comment>
<name>A0A5C3Q938_9AGAR</name>
<sequence>MGKRKSTSAAMDSDSDDSMSSSSPKILSFDFTYHDLHPSTDYLGIKTLLKQLFDIDNLHFDLSALTDLILGDGNREGGTTIKTDGEESDPYAFLSFVDVDRHKTNPALASLLTYIAQKSTPNTALTALLQNPDMHVGLVLSERFRNMPVETIPPLYRLLLDEIDGKPAYAHITHLLIPSRTFHLTAQEASFHIQPSTALPPFSKRQKPTSSHTPSTQSEPADGLYDFHPEDTLLKEYAVGYVDYTFDREGERNEESFGLDTRGRVMVLERGRVEGLVGRMGEVYAPPTGA</sequence>
<keyword evidence="2" id="KW-0813">Transport</keyword>
<dbReference type="Pfam" id="PF13862">
    <property type="entry name" value="BCCIP"/>
    <property type="match status" value="1"/>
</dbReference>
<comment type="subcellular location">
    <subcellularLocation>
        <location evidence="2">Nucleus</location>
    </subcellularLocation>
</comment>
<evidence type="ECO:0000313" key="4">
    <source>
        <dbReference type="EMBL" id="TFK98512.1"/>
    </source>
</evidence>
<dbReference type="PANTHER" id="PTHR13261:SF0">
    <property type="entry name" value="BRCA2 AND CDKN1A-INTERACTING PROTEIN"/>
    <property type="match status" value="1"/>
</dbReference>
<dbReference type="STRING" id="1884261.A0A5C3Q938"/>
<evidence type="ECO:0000256" key="1">
    <source>
        <dbReference type="ARBA" id="ARBA00006781"/>
    </source>
</evidence>
<keyword evidence="2" id="KW-0653">Protein transport</keyword>
<keyword evidence="5" id="KW-1185">Reference proteome</keyword>
<dbReference type="Proteomes" id="UP000305067">
    <property type="component" value="Unassembled WGS sequence"/>
</dbReference>
<keyword evidence="2" id="KW-0539">Nucleus</keyword>
<dbReference type="EMBL" id="ML178839">
    <property type="protein sequence ID" value="TFK98512.1"/>
    <property type="molecule type" value="Genomic_DNA"/>
</dbReference>
<comment type="function">
    <text evidence="2">Involved in nuclear export, actin cytoskeleton organization and vesicular transport.</text>
</comment>
<evidence type="ECO:0000313" key="5">
    <source>
        <dbReference type="Proteomes" id="UP000305067"/>
    </source>
</evidence>
<dbReference type="PANTHER" id="PTHR13261">
    <property type="entry name" value="BRCA2 AND CDKN1A INTERACTING PROTEIN"/>
    <property type="match status" value="1"/>
</dbReference>
<dbReference type="GO" id="GO:0005634">
    <property type="term" value="C:nucleus"/>
    <property type="evidence" value="ECO:0007669"/>
    <property type="project" value="UniProtKB-SubCell"/>
</dbReference>